<feature type="region of interest" description="Disordered" evidence="1">
    <location>
        <begin position="1"/>
        <end position="28"/>
    </location>
</feature>
<evidence type="ECO:0000256" key="1">
    <source>
        <dbReference type="SAM" id="MobiDB-lite"/>
    </source>
</evidence>
<sequence>MLTEGASAARLSVASTETHASGERGRRIPDPTFSELPWYRWWVLQQLGNQPQRLLLCLPDFESPDDDSDFAAFFFVWDQIRELALAQGPKKVSSITDSLVRLGVIFVKLDCEARQAAKDLVFAVLGWQTMLYKPEFTSHFAGKYAIVDELHGHHGDARLALSQQVGSCNKNLSDFLLGFGMMLPPRNYCAFRDAEDQARFRQTGAVSSGEVNAHVLTKLCGVSIHWVDSISCHFELDTYSGRLFLYRYPSFCVSCLQQHEARTNGHGQSKSVLHRCALERSGPPWATEEDVTSLLRLHSYASSKKPRSILQLWRDRRDSTAWLALWSVLVFGTISVMLALLQAVFQILQYVEARQGGGR</sequence>
<proteinExistence type="predicted"/>
<protein>
    <submittedName>
        <fullName evidence="3">Uncharacterized protein</fullName>
    </submittedName>
</protein>
<keyword evidence="2" id="KW-0472">Membrane</keyword>
<dbReference type="Proteomes" id="UP001303760">
    <property type="component" value="Unassembled WGS sequence"/>
</dbReference>
<dbReference type="EMBL" id="MU860273">
    <property type="protein sequence ID" value="KAK4235371.1"/>
    <property type="molecule type" value="Genomic_DNA"/>
</dbReference>
<name>A0AAN7C4R0_9PEZI</name>
<reference evidence="3" key="1">
    <citation type="journal article" date="2023" name="Mol. Phylogenet. Evol.">
        <title>Genome-scale phylogeny and comparative genomics of the fungal order Sordariales.</title>
        <authorList>
            <person name="Hensen N."/>
            <person name="Bonometti L."/>
            <person name="Westerberg I."/>
            <person name="Brannstrom I.O."/>
            <person name="Guillou S."/>
            <person name="Cros-Aarteil S."/>
            <person name="Calhoun S."/>
            <person name="Haridas S."/>
            <person name="Kuo A."/>
            <person name="Mondo S."/>
            <person name="Pangilinan J."/>
            <person name="Riley R."/>
            <person name="LaButti K."/>
            <person name="Andreopoulos B."/>
            <person name="Lipzen A."/>
            <person name="Chen C."/>
            <person name="Yan M."/>
            <person name="Daum C."/>
            <person name="Ng V."/>
            <person name="Clum A."/>
            <person name="Steindorff A."/>
            <person name="Ohm R.A."/>
            <person name="Martin F."/>
            <person name="Silar P."/>
            <person name="Natvig D.O."/>
            <person name="Lalanne C."/>
            <person name="Gautier V."/>
            <person name="Ament-Velasquez S.L."/>
            <person name="Kruys A."/>
            <person name="Hutchinson M.I."/>
            <person name="Powell A.J."/>
            <person name="Barry K."/>
            <person name="Miller A.N."/>
            <person name="Grigoriev I.V."/>
            <person name="Debuchy R."/>
            <person name="Gladieux P."/>
            <person name="Hiltunen Thoren M."/>
            <person name="Johannesson H."/>
        </authorList>
    </citation>
    <scope>NUCLEOTIDE SEQUENCE</scope>
    <source>
        <strain evidence="3">CBS 532.94</strain>
    </source>
</reference>
<evidence type="ECO:0000313" key="3">
    <source>
        <dbReference type="EMBL" id="KAK4235371.1"/>
    </source>
</evidence>
<evidence type="ECO:0000313" key="4">
    <source>
        <dbReference type="Proteomes" id="UP001303760"/>
    </source>
</evidence>
<feature type="transmembrane region" description="Helical" evidence="2">
    <location>
        <begin position="321"/>
        <end position="345"/>
    </location>
</feature>
<keyword evidence="2" id="KW-0812">Transmembrane</keyword>
<accession>A0AAN7C4R0</accession>
<gene>
    <name evidence="3" type="ORF">C8A03DRAFT_17885</name>
</gene>
<keyword evidence="2" id="KW-1133">Transmembrane helix</keyword>
<comment type="caution">
    <text evidence="3">The sequence shown here is derived from an EMBL/GenBank/DDBJ whole genome shotgun (WGS) entry which is preliminary data.</text>
</comment>
<reference evidence="3" key="2">
    <citation type="submission" date="2023-05" db="EMBL/GenBank/DDBJ databases">
        <authorList>
            <consortium name="Lawrence Berkeley National Laboratory"/>
            <person name="Steindorff A."/>
            <person name="Hensen N."/>
            <person name="Bonometti L."/>
            <person name="Westerberg I."/>
            <person name="Brannstrom I.O."/>
            <person name="Guillou S."/>
            <person name="Cros-Aarteil S."/>
            <person name="Calhoun S."/>
            <person name="Haridas S."/>
            <person name="Kuo A."/>
            <person name="Mondo S."/>
            <person name="Pangilinan J."/>
            <person name="Riley R."/>
            <person name="Labutti K."/>
            <person name="Andreopoulos B."/>
            <person name="Lipzen A."/>
            <person name="Chen C."/>
            <person name="Yanf M."/>
            <person name="Daum C."/>
            <person name="Ng V."/>
            <person name="Clum A."/>
            <person name="Ohm R."/>
            <person name="Martin F."/>
            <person name="Silar P."/>
            <person name="Natvig D."/>
            <person name="Lalanne C."/>
            <person name="Gautier V."/>
            <person name="Ament-Velasquez S.L."/>
            <person name="Kruys A."/>
            <person name="Hutchinson M.I."/>
            <person name="Powell A.J."/>
            <person name="Barry K."/>
            <person name="Miller A.N."/>
            <person name="Grigoriev I.V."/>
            <person name="Debuchy R."/>
            <person name="Gladieux P."/>
            <person name="Thoren M.H."/>
            <person name="Johannesson H."/>
        </authorList>
    </citation>
    <scope>NUCLEOTIDE SEQUENCE</scope>
    <source>
        <strain evidence="3">CBS 532.94</strain>
    </source>
</reference>
<dbReference type="AlphaFoldDB" id="A0AAN7C4R0"/>
<organism evidence="3 4">
    <name type="scientific">Achaetomium macrosporum</name>
    <dbReference type="NCBI Taxonomy" id="79813"/>
    <lineage>
        <taxon>Eukaryota</taxon>
        <taxon>Fungi</taxon>
        <taxon>Dikarya</taxon>
        <taxon>Ascomycota</taxon>
        <taxon>Pezizomycotina</taxon>
        <taxon>Sordariomycetes</taxon>
        <taxon>Sordariomycetidae</taxon>
        <taxon>Sordariales</taxon>
        <taxon>Chaetomiaceae</taxon>
        <taxon>Achaetomium</taxon>
    </lineage>
</organism>
<keyword evidence="4" id="KW-1185">Reference proteome</keyword>
<evidence type="ECO:0000256" key="2">
    <source>
        <dbReference type="SAM" id="Phobius"/>
    </source>
</evidence>